<dbReference type="EMBL" id="KB097269">
    <property type="protein sequence ID" value="ESN97887.1"/>
    <property type="molecule type" value="Genomic_DNA"/>
</dbReference>
<feature type="transmembrane region" description="Helical" evidence="10">
    <location>
        <begin position="574"/>
        <end position="594"/>
    </location>
</feature>
<accession>T1ED75</accession>
<gene>
    <name evidence="14" type="primary">20194527</name>
    <name evidence="13" type="ORF">HELRODRAFT_101913</name>
</gene>
<reference evidence="13 15" key="2">
    <citation type="journal article" date="2013" name="Nature">
        <title>Insights into bilaterian evolution from three spiralian genomes.</title>
        <authorList>
            <person name="Simakov O."/>
            <person name="Marletaz F."/>
            <person name="Cho S.J."/>
            <person name="Edsinger-Gonzales E."/>
            <person name="Havlak P."/>
            <person name="Hellsten U."/>
            <person name="Kuo D.H."/>
            <person name="Larsson T."/>
            <person name="Lv J."/>
            <person name="Arendt D."/>
            <person name="Savage R."/>
            <person name="Osoegawa K."/>
            <person name="de Jong P."/>
            <person name="Grimwood J."/>
            <person name="Chapman J.A."/>
            <person name="Shapiro H."/>
            <person name="Aerts A."/>
            <person name="Otillar R.P."/>
            <person name="Terry A.Y."/>
            <person name="Boore J.L."/>
            <person name="Grigoriev I.V."/>
            <person name="Lindberg D.R."/>
            <person name="Seaver E.C."/>
            <person name="Weisblat D.A."/>
            <person name="Putnam N.H."/>
            <person name="Rokhsar D.S."/>
        </authorList>
    </citation>
    <scope>NUCLEOTIDE SEQUENCE</scope>
</reference>
<evidence type="ECO:0000256" key="2">
    <source>
        <dbReference type="ARBA" id="ARBA00022692"/>
    </source>
</evidence>
<evidence type="ECO:0000256" key="6">
    <source>
        <dbReference type="ARBA" id="ARBA00023170"/>
    </source>
</evidence>
<sequence length="836" mass="95672">MLFILSTIFIIYFNISNASGGLLKNLYIGGIFPLNGSWAGGRGCLPAALMALHAVNERADILPGYRLNMVALNSECKPGLGMAKLYQLLYNDPVKIMLLGPGCSTVSTFVGQAAWMWNLVVLSYGSSSPALSNKARFPSFFRTHPSATIHNPTRVKLFKMFNWTRIATLQDTHEVFTSTMEDLEERCKQAGIEIAVRANFLGDPVDAVRNLKKQDARIIVGLFYEDKATKVFCQAYKEKLFYPRHVWFILGWYSDNWYTNVNGTNCTLEEMKAAVEGHFTTEGVMRSLYRADQIVSGEVVETVLKNMNESIKNAERIEKDHQLSEVVGFQEAPLAYDAVWALALALNKTQTALQRRGKSLEEFNYTSNEMMIEISQALNDTNFMGASGQVIFNDKGDRISWVQIEQMKGGRYERVGVYDSMKDNLLLDAQEFWPNNRKPEDRKIIQKEMRTISFVSFASMCFLAAFGIFCSVFLLVLNAAHRLQMDNQKSRNCMNTVMLLGCLLCFVCIFINGLDARLVSRLTLLKICQAQKWIFCFGFTLSYGAMFTKVWSIYRHTIRQKTGSHTVHVTTESFFVIIICLVVDVIILSVWQLINPTIIELELFTLENKLNIYKDDTEVIYELEHCSSHNYSTWFGIMAGFKGILLLFGLLLAYEIRNIKLNEANESRFVCVSIYNTVILCVITVPAAWIIRSHQDATYLFVSIAILLGNLFFMFVIFVPKIKEMQNISGDYVFDDTQKFCNDDENKERLLKENEQLKILITEREERIRFLKQQLHLKLKIEKEKRNNDEENHNHSTTEGWKNNKHEATENNYLAGNNFKSDNRKIPNSLSKNLIV</sequence>
<name>T1ED75_HELRO</name>
<dbReference type="Proteomes" id="UP000015101">
    <property type="component" value="Unassembled WGS sequence"/>
</dbReference>
<feature type="signal peptide" evidence="11">
    <location>
        <begin position="1"/>
        <end position="18"/>
    </location>
</feature>
<evidence type="ECO:0000256" key="11">
    <source>
        <dbReference type="SAM" id="SignalP"/>
    </source>
</evidence>
<dbReference type="GeneID" id="20194527"/>
<keyword evidence="3 10" id="KW-1133">Transmembrane helix</keyword>
<evidence type="ECO:0000256" key="10">
    <source>
        <dbReference type="SAM" id="Phobius"/>
    </source>
</evidence>
<evidence type="ECO:0000256" key="4">
    <source>
        <dbReference type="ARBA" id="ARBA00023040"/>
    </source>
</evidence>
<feature type="chain" id="PRO_5010979823" description="G-protein coupled receptors family 3 profile domain-containing protein" evidence="11">
    <location>
        <begin position="19"/>
        <end position="836"/>
    </location>
</feature>
<evidence type="ECO:0000256" key="8">
    <source>
        <dbReference type="ARBA" id="ARBA00023224"/>
    </source>
</evidence>
<evidence type="ECO:0000313" key="15">
    <source>
        <dbReference type="Proteomes" id="UP000015101"/>
    </source>
</evidence>
<dbReference type="GO" id="GO:0007214">
    <property type="term" value="P:gamma-aminobutyric acid signaling pathway"/>
    <property type="evidence" value="ECO:0000318"/>
    <property type="project" value="GO_Central"/>
</dbReference>
<dbReference type="PROSITE" id="PS50259">
    <property type="entry name" value="G_PROTEIN_RECEP_F3_4"/>
    <property type="match status" value="1"/>
</dbReference>
<evidence type="ECO:0000259" key="12">
    <source>
        <dbReference type="PROSITE" id="PS50259"/>
    </source>
</evidence>
<feature type="compositionally biased region" description="Polar residues" evidence="9">
    <location>
        <begin position="810"/>
        <end position="836"/>
    </location>
</feature>
<evidence type="ECO:0000256" key="1">
    <source>
        <dbReference type="ARBA" id="ARBA00004141"/>
    </source>
</evidence>
<feature type="domain" description="G-protein coupled receptors family 3 profile" evidence="12">
    <location>
        <begin position="527"/>
        <end position="722"/>
    </location>
</feature>
<keyword evidence="8" id="KW-0807">Transducer</keyword>
<dbReference type="PRINTS" id="PR01176">
    <property type="entry name" value="GABABRECEPTR"/>
</dbReference>
<reference evidence="14" key="3">
    <citation type="submission" date="2015-06" db="UniProtKB">
        <authorList>
            <consortium name="EnsemblMetazoa"/>
        </authorList>
    </citation>
    <scope>IDENTIFICATION</scope>
</reference>
<dbReference type="HOGENOM" id="CLU_005240_2_0_1"/>
<keyword evidence="7" id="KW-0325">Glycoprotein</keyword>
<reference evidence="15" key="1">
    <citation type="submission" date="2012-12" db="EMBL/GenBank/DDBJ databases">
        <authorList>
            <person name="Hellsten U."/>
            <person name="Grimwood J."/>
            <person name="Chapman J.A."/>
            <person name="Shapiro H."/>
            <person name="Aerts A."/>
            <person name="Otillar R.P."/>
            <person name="Terry A.Y."/>
            <person name="Boore J.L."/>
            <person name="Simakov O."/>
            <person name="Marletaz F."/>
            <person name="Cho S.-J."/>
            <person name="Edsinger-Gonzales E."/>
            <person name="Havlak P."/>
            <person name="Kuo D.-H."/>
            <person name="Larsson T."/>
            <person name="Lv J."/>
            <person name="Arendt D."/>
            <person name="Savage R."/>
            <person name="Osoegawa K."/>
            <person name="de Jong P."/>
            <person name="Lindberg D.R."/>
            <person name="Seaver E.C."/>
            <person name="Weisblat D.A."/>
            <person name="Putnam N.H."/>
            <person name="Grigoriev I.V."/>
            <person name="Rokhsar D.S."/>
        </authorList>
    </citation>
    <scope>NUCLEOTIDE SEQUENCE</scope>
</reference>
<dbReference type="OMA" id="WAGGEAC"/>
<feature type="transmembrane region" description="Helical" evidence="10">
    <location>
        <begin position="668"/>
        <end position="691"/>
    </location>
</feature>
<dbReference type="EnsemblMetazoa" id="HelroT101913">
    <property type="protein sequence ID" value="HelroP101913"/>
    <property type="gene ID" value="HelroG101913"/>
</dbReference>
<dbReference type="InterPro" id="IPR028082">
    <property type="entry name" value="Peripla_BP_I"/>
</dbReference>
<evidence type="ECO:0000256" key="3">
    <source>
        <dbReference type="ARBA" id="ARBA00022989"/>
    </source>
</evidence>
<dbReference type="FunFam" id="3.40.50.2300:FF:000056">
    <property type="entry name" value="Gamma-aminobutyric acid type B receptor subunit 1"/>
    <property type="match status" value="1"/>
</dbReference>
<feature type="transmembrane region" description="Helical" evidence="10">
    <location>
        <begin position="492"/>
        <end position="512"/>
    </location>
</feature>
<dbReference type="PANTHER" id="PTHR10519:SF77">
    <property type="entry name" value="GAMMA-AMINOBUTYRIC ACID TYPE B RECEPTOR SUBUNIT 1"/>
    <property type="match status" value="1"/>
</dbReference>
<evidence type="ECO:0000313" key="14">
    <source>
        <dbReference type="EnsemblMetazoa" id="HelroP101913"/>
    </source>
</evidence>
<comment type="subcellular location">
    <subcellularLocation>
        <location evidence="1">Membrane</location>
        <topology evidence="1">Multi-pass membrane protein</topology>
    </subcellularLocation>
</comment>
<dbReference type="CDD" id="cd15291">
    <property type="entry name" value="7tmC_GABA-B-R1"/>
    <property type="match status" value="1"/>
</dbReference>
<dbReference type="CTD" id="20194527"/>
<dbReference type="PANTHER" id="PTHR10519">
    <property type="entry name" value="GABA-B RECEPTOR"/>
    <property type="match status" value="1"/>
</dbReference>
<feature type="transmembrane region" description="Helical" evidence="10">
    <location>
        <begin position="634"/>
        <end position="656"/>
    </location>
</feature>
<dbReference type="EMBL" id="AMQM01006093">
    <property type="status" value="NOT_ANNOTATED_CDS"/>
    <property type="molecule type" value="Genomic_DNA"/>
</dbReference>
<organism evidence="14 15">
    <name type="scientific">Helobdella robusta</name>
    <name type="common">Californian leech</name>
    <dbReference type="NCBI Taxonomy" id="6412"/>
    <lineage>
        <taxon>Eukaryota</taxon>
        <taxon>Metazoa</taxon>
        <taxon>Spiralia</taxon>
        <taxon>Lophotrochozoa</taxon>
        <taxon>Annelida</taxon>
        <taxon>Clitellata</taxon>
        <taxon>Hirudinea</taxon>
        <taxon>Rhynchobdellida</taxon>
        <taxon>Glossiphoniidae</taxon>
        <taxon>Helobdella</taxon>
    </lineage>
</organism>
<evidence type="ECO:0000256" key="5">
    <source>
        <dbReference type="ARBA" id="ARBA00023136"/>
    </source>
</evidence>
<dbReference type="InterPro" id="IPR001828">
    <property type="entry name" value="ANF_lig-bd_rcpt"/>
</dbReference>
<dbReference type="Gene3D" id="3.40.50.2300">
    <property type="match status" value="2"/>
</dbReference>
<feature type="compositionally biased region" description="Basic and acidic residues" evidence="9">
    <location>
        <begin position="786"/>
        <end position="809"/>
    </location>
</feature>
<dbReference type="PRINTS" id="PR01177">
    <property type="entry name" value="GABAB1RECPTR"/>
</dbReference>
<dbReference type="KEGG" id="hro:HELRODRAFT_101913"/>
<dbReference type="RefSeq" id="XP_009023962.1">
    <property type="nucleotide sequence ID" value="XM_009025714.1"/>
</dbReference>
<feature type="transmembrane region" description="Helical" evidence="10">
    <location>
        <begin position="532"/>
        <end position="554"/>
    </location>
</feature>
<dbReference type="SUPFAM" id="SSF53822">
    <property type="entry name" value="Periplasmic binding protein-like I"/>
    <property type="match status" value="1"/>
</dbReference>
<evidence type="ECO:0000256" key="7">
    <source>
        <dbReference type="ARBA" id="ARBA00023180"/>
    </source>
</evidence>
<dbReference type="InterPro" id="IPR002456">
    <property type="entry name" value="GPCR_3_GABA_rcpt_B1"/>
</dbReference>
<keyword evidence="11" id="KW-0732">Signal</keyword>
<keyword evidence="5 10" id="KW-0472">Membrane</keyword>
<keyword evidence="4" id="KW-0297">G-protein coupled receptor</keyword>
<dbReference type="InterPro" id="IPR002455">
    <property type="entry name" value="GPCR3_GABA-B"/>
</dbReference>
<dbReference type="SMR" id="T1ED75"/>
<dbReference type="STRING" id="6412.T1ED75"/>
<dbReference type="CDD" id="cd06366">
    <property type="entry name" value="PBP1_GABAb_receptor"/>
    <property type="match status" value="1"/>
</dbReference>
<keyword evidence="6" id="KW-0675">Receptor</keyword>
<evidence type="ECO:0000256" key="9">
    <source>
        <dbReference type="SAM" id="MobiDB-lite"/>
    </source>
</evidence>
<dbReference type="Pfam" id="PF00003">
    <property type="entry name" value="7tm_3"/>
    <property type="match status" value="1"/>
</dbReference>
<dbReference type="OrthoDB" id="17569at2759"/>
<keyword evidence="15" id="KW-1185">Reference proteome</keyword>
<feature type="region of interest" description="Disordered" evidence="9">
    <location>
        <begin position="786"/>
        <end position="836"/>
    </location>
</feature>
<feature type="transmembrane region" description="Helical" evidence="10">
    <location>
        <begin position="454"/>
        <end position="480"/>
    </location>
</feature>
<dbReference type="GO" id="GO:0004965">
    <property type="term" value="F:G protein-coupled GABA receptor activity"/>
    <property type="evidence" value="ECO:0000318"/>
    <property type="project" value="GO_Central"/>
</dbReference>
<dbReference type="InterPro" id="IPR017978">
    <property type="entry name" value="GPCR_3_C"/>
</dbReference>
<protein>
    <recommendedName>
        <fullName evidence="12">G-protein coupled receptors family 3 profile domain-containing protein</fullName>
    </recommendedName>
</protein>
<dbReference type="Pfam" id="PF01094">
    <property type="entry name" value="ANF_receptor"/>
    <property type="match status" value="1"/>
</dbReference>
<evidence type="ECO:0000313" key="13">
    <source>
        <dbReference type="EMBL" id="ESN97887.1"/>
    </source>
</evidence>
<feature type="transmembrane region" description="Helical" evidence="10">
    <location>
        <begin position="697"/>
        <end position="719"/>
    </location>
</feature>
<dbReference type="GO" id="GO:0038039">
    <property type="term" value="C:G protein-coupled receptor heterodimeric complex"/>
    <property type="evidence" value="ECO:0000318"/>
    <property type="project" value="GO_Central"/>
</dbReference>
<dbReference type="AlphaFoldDB" id="T1ED75"/>
<dbReference type="InParanoid" id="T1ED75"/>
<proteinExistence type="predicted"/>
<keyword evidence="2 10" id="KW-0812">Transmembrane</keyword>
<dbReference type="FunCoup" id="T1ED75">
    <property type="interactions" value="316"/>
</dbReference>
<dbReference type="eggNOG" id="KOG1055">
    <property type="taxonomic scope" value="Eukaryota"/>
</dbReference>